<dbReference type="InterPro" id="IPR036365">
    <property type="entry name" value="PGBD-like_sf"/>
</dbReference>
<gene>
    <name evidence="3" type="ORF">E1263_01820</name>
</gene>
<keyword evidence="4" id="KW-1185">Reference proteome</keyword>
<comment type="caution">
    <text evidence="3">The sequence shown here is derived from an EMBL/GenBank/DDBJ whole genome shotgun (WGS) entry which is preliminary data.</text>
</comment>
<proteinExistence type="predicted"/>
<dbReference type="Gene3D" id="1.10.101.10">
    <property type="entry name" value="PGBD-like superfamily/PGBD"/>
    <property type="match status" value="1"/>
</dbReference>
<name>A0A4R4ZY45_9ACTN</name>
<organism evidence="3 4">
    <name type="scientific">Kribbella antibiotica</name>
    <dbReference type="NCBI Taxonomy" id="190195"/>
    <lineage>
        <taxon>Bacteria</taxon>
        <taxon>Bacillati</taxon>
        <taxon>Actinomycetota</taxon>
        <taxon>Actinomycetes</taxon>
        <taxon>Propionibacteriales</taxon>
        <taxon>Kribbellaceae</taxon>
        <taxon>Kribbella</taxon>
    </lineage>
</organism>
<dbReference type="SUPFAM" id="SSF47090">
    <property type="entry name" value="PGBD-like"/>
    <property type="match status" value="1"/>
</dbReference>
<evidence type="ECO:0000259" key="2">
    <source>
        <dbReference type="Pfam" id="PF01471"/>
    </source>
</evidence>
<reference evidence="3 4" key="1">
    <citation type="submission" date="2019-03" db="EMBL/GenBank/DDBJ databases">
        <title>Draft genome sequences of novel Actinobacteria.</title>
        <authorList>
            <person name="Sahin N."/>
            <person name="Ay H."/>
            <person name="Saygin H."/>
        </authorList>
    </citation>
    <scope>NUCLEOTIDE SEQUENCE [LARGE SCALE GENOMIC DNA]</scope>
    <source>
        <strain evidence="3 4">JCM 13523</strain>
    </source>
</reference>
<protein>
    <submittedName>
        <fullName evidence="3">Peptidoglycan-binding protein</fullName>
    </submittedName>
</protein>
<evidence type="ECO:0000313" key="3">
    <source>
        <dbReference type="EMBL" id="TDD63069.1"/>
    </source>
</evidence>
<feature type="domain" description="Peptidoglycan binding-like" evidence="2">
    <location>
        <begin position="77"/>
        <end position="145"/>
    </location>
</feature>
<keyword evidence="1" id="KW-0732">Signal</keyword>
<dbReference type="AlphaFoldDB" id="A0A4R4ZY45"/>
<dbReference type="OrthoDB" id="3828307at2"/>
<dbReference type="EMBL" id="SMKX01000003">
    <property type="protein sequence ID" value="TDD63069.1"/>
    <property type="molecule type" value="Genomic_DNA"/>
</dbReference>
<feature type="signal peptide" evidence="1">
    <location>
        <begin position="1"/>
        <end position="34"/>
    </location>
</feature>
<evidence type="ECO:0000313" key="4">
    <source>
        <dbReference type="Proteomes" id="UP000295124"/>
    </source>
</evidence>
<dbReference type="Pfam" id="PF01471">
    <property type="entry name" value="PG_binding_1"/>
    <property type="match status" value="1"/>
</dbReference>
<dbReference type="InterPro" id="IPR002477">
    <property type="entry name" value="Peptidoglycan-bd-like"/>
</dbReference>
<dbReference type="Proteomes" id="UP000295124">
    <property type="component" value="Unassembled WGS sequence"/>
</dbReference>
<feature type="chain" id="PRO_5020822125" evidence="1">
    <location>
        <begin position="35"/>
        <end position="170"/>
    </location>
</feature>
<accession>A0A4R4ZY45</accession>
<dbReference type="InterPro" id="IPR036366">
    <property type="entry name" value="PGBDSf"/>
</dbReference>
<sequence>MRAMKRRQRALLASLTLILTAAPLTVVATLPAEAAYGECNSASWRVASTVGLWEYTKVPVRTGNGMHCYMGKQQGSKSAVMALQDAIKRCYWDTPASDYISASGGVDGKYGEGTAKAVLWLQVHRFGFKGSNRDGVYGPATRAAMMWPMHHTNSSGDYIPIYECWNYSGI</sequence>
<evidence type="ECO:0000256" key="1">
    <source>
        <dbReference type="SAM" id="SignalP"/>
    </source>
</evidence>